<dbReference type="Gene3D" id="3.80.30.30">
    <property type="match status" value="1"/>
</dbReference>
<dbReference type="OrthoDB" id="9785699at2"/>
<keyword evidence="5" id="KW-0456">Lyase</keyword>
<dbReference type="InterPro" id="IPR058240">
    <property type="entry name" value="rSAM_sf"/>
</dbReference>
<evidence type="ECO:0000259" key="4">
    <source>
        <dbReference type="PROSITE" id="PS51918"/>
    </source>
</evidence>
<dbReference type="InterPro" id="IPR006638">
    <property type="entry name" value="Elp3/MiaA/NifB-like_rSAM"/>
</dbReference>
<dbReference type="SFLD" id="SFLDS00029">
    <property type="entry name" value="Radical_SAM"/>
    <property type="match status" value="1"/>
</dbReference>
<dbReference type="NCBIfam" id="NF033668">
    <property type="entry name" value="rSAM_PA0069"/>
    <property type="match status" value="1"/>
</dbReference>
<evidence type="ECO:0000256" key="3">
    <source>
        <dbReference type="ARBA" id="ARBA00023014"/>
    </source>
</evidence>
<accession>A0A1I3TEF5</accession>
<dbReference type="GO" id="GO:0051536">
    <property type="term" value="F:iron-sulfur cluster binding"/>
    <property type="evidence" value="ECO:0007669"/>
    <property type="project" value="UniProtKB-KW"/>
</dbReference>
<dbReference type="PANTHER" id="PTHR43432">
    <property type="entry name" value="SLR0285 PROTEIN"/>
    <property type="match status" value="1"/>
</dbReference>
<reference evidence="5 6" key="1">
    <citation type="submission" date="2016-10" db="EMBL/GenBank/DDBJ databases">
        <authorList>
            <person name="de Groot N.N."/>
        </authorList>
    </citation>
    <scope>NUCLEOTIDE SEQUENCE [LARGE SCALE GENOMIC DNA]</scope>
    <source>
        <strain evidence="5 6">RK1</strain>
    </source>
</reference>
<gene>
    <name evidence="5" type="ORF">SAMN05444682_11294</name>
</gene>
<dbReference type="InterPro" id="IPR040086">
    <property type="entry name" value="MJ0683-like"/>
</dbReference>
<dbReference type="STRING" id="1477437.SAMN05444682_11294"/>
<keyword evidence="6" id="KW-1185">Reference proteome</keyword>
<name>A0A1I3TEF5_9SPHI</name>
<evidence type="ECO:0000256" key="2">
    <source>
        <dbReference type="ARBA" id="ARBA00023004"/>
    </source>
</evidence>
<dbReference type="SMART" id="SM00729">
    <property type="entry name" value="Elp3"/>
    <property type="match status" value="1"/>
</dbReference>
<dbReference type="SUPFAM" id="SSF102114">
    <property type="entry name" value="Radical SAM enzymes"/>
    <property type="match status" value="1"/>
</dbReference>
<keyword evidence="3" id="KW-0411">Iron-sulfur</keyword>
<dbReference type="CDD" id="cd01335">
    <property type="entry name" value="Radical_SAM"/>
    <property type="match status" value="1"/>
</dbReference>
<dbReference type="SFLD" id="SFLDG01084">
    <property type="entry name" value="Uncharacterised_Radical_SAM_Su"/>
    <property type="match status" value="1"/>
</dbReference>
<dbReference type="GO" id="GO:0046872">
    <property type="term" value="F:metal ion binding"/>
    <property type="evidence" value="ECO:0007669"/>
    <property type="project" value="UniProtKB-KW"/>
</dbReference>
<dbReference type="GO" id="GO:0016829">
    <property type="term" value="F:lyase activity"/>
    <property type="evidence" value="ECO:0007669"/>
    <property type="project" value="UniProtKB-KW"/>
</dbReference>
<feature type="domain" description="Radical SAM core" evidence="4">
    <location>
        <begin position="63"/>
        <end position="300"/>
    </location>
</feature>
<protein>
    <submittedName>
        <fullName evidence="5">DNA repair photolyase</fullName>
    </submittedName>
</protein>
<dbReference type="Proteomes" id="UP000198670">
    <property type="component" value="Unassembled WGS sequence"/>
</dbReference>
<dbReference type="PROSITE" id="PS51918">
    <property type="entry name" value="RADICAL_SAM"/>
    <property type="match status" value="1"/>
</dbReference>
<proteinExistence type="predicted"/>
<evidence type="ECO:0000313" key="6">
    <source>
        <dbReference type="Proteomes" id="UP000198670"/>
    </source>
</evidence>
<dbReference type="PANTHER" id="PTHR43432:SF3">
    <property type="entry name" value="SLR0285 PROTEIN"/>
    <property type="match status" value="1"/>
</dbReference>
<evidence type="ECO:0000256" key="1">
    <source>
        <dbReference type="ARBA" id="ARBA00022723"/>
    </source>
</evidence>
<evidence type="ECO:0000313" key="5">
    <source>
        <dbReference type="EMBL" id="SFJ67847.1"/>
    </source>
</evidence>
<dbReference type="RefSeq" id="WP_104443731.1">
    <property type="nucleotide sequence ID" value="NZ_FOQO01000012.1"/>
</dbReference>
<dbReference type="Pfam" id="PF04055">
    <property type="entry name" value="Radical_SAM"/>
    <property type="match status" value="1"/>
</dbReference>
<keyword evidence="2" id="KW-0408">Iron</keyword>
<sequence length="359" mass="40300">MDTIQNSDYFKGRGAQVNTHNKFAAQRYVAEHIEGLDEEFLEDSNTQLIEEHPKKIISANDSPDLPMGYSLNPYQGCEHGCIYCYARNAHEYWGYSAGLDFERKIIVKRNAAEVLERQFNAKNYQPQVIMLSGNTDCYQPIERKLKITRAVLEVMLKYRHPVSIISKNGLILRDLDILREMAGLGLVQVAISLNSLNEELRQKMEPRTITAKGRLKVIQALSGAGIPVMIMCAPIVPGLNSDEMPEVIKAAAEHGARGAGYTIVRLNGAIGELFTDWVHKAYPDRAEKVLHSIEACHGGKLNDSRWGTRMRGEGELASSIRQLFKVSVKRYMPSTPMPDLRLDLFAPQRGRQLNLFSAG</sequence>
<dbReference type="AlphaFoldDB" id="A0A1I3TEF5"/>
<organism evidence="5 6">
    <name type="scientific">Parapedobacter indicus</name>
    <dbReference type="NCBI Taxonomy" id="1477437"/>
    <lineage>
        <taxon>Bacteria</taxon>
        <taxon>Pseudomonadati</taxon>
        <taxon>Bacteroidota</taxon>
        <taxon>Sphingobacteriia</taxon>
        <taxon>Sphingobacteriales</taxon>
        <taxon>Sphingobacteriaceae</taxon>
        <taxon>Parapedobacter</taxon>
    </lineage>
</organism>
<dbReference type="EMBL" id="FOQO01000012">
    <property type="protein sequence ID" value="SFJ67847.1"/>
    <property type="molecule type" value="Genomic_DNA"/>
</dbReference>
<keyword evidence="1" id="KW-0479">Metal-binding</keyword>
<dbReference type="InterPro" id="IPR007197">
    <property type="entry name" value="rSAM"/>
</dbReference>